<dbReference type="EMBL" id="KE162306">
    <property type="protein sequence ID" value="EPQ07730.1"/>
    <property type="molecule type" value="Genomic_DNA"/>
</dbReference>
<proteinExistence type="predicted"/>
<name>S7MWB0_MYOBR</name>
<feature type="region of interest" description="Disordered" evidence="1">
    <location>
        <begin position="33"/>
        <end position="54"/>
    </location>
</feature>
<sequence length="65" mass="7281">MLESRLGAQAMARTCQLATGMWNGRNILEVDMPSTFDSRPRTKRYTSTSGTATCSQPQDPMYFCL</sequence>
<evidence type="ECO:0000256" key="1">
    <source>
        <dbReference type="SAM" id="MobiDB-lite"/>
    </source>
</evidence>
<evidence type="ECO:0000313" key="2">
    <source>
        <dbReference type="EMBL" id="EPQ07730.1"/>
    </source>
</evidence>
<reference evidence="2 3" key="1">
    <citation type="journal article" date="2013" name="Nat. Commun.">
        <title>Genome analysis reveals insights into physiology and longevity of the Brandt's bat Myotis brandtii.</title>
        <authorList>
            <person name="Seim I."/>
            <person name="Fang X."/>
            <person name="Xiong Z."/>
            <person name="Lobanov A.V."/>
            <person name="Huang Z."/>
            <person name="Ma S."/>
            <person name="Feng Y."/>
            <person name="Turanov A.A."/>
            <person name="Zhu Y."/>
            <person name="Lenz T.L."/>
            <person name="Gerashchenko M.V."/>
            <person name="Fan D."/>
            <person name="Hee Yim S."/>
            <person name="Yao X."/>
            <person name="Jordan D."/>
            <person name="Xiong Y."/>
            <person name="Ma Y."/>
            <person name="Lyapunov A.N."/>
            <person name="Chen G."/>
            <person name="Kulakova O.I."/>
            <person name="Sun Y."/>
            <person name="Lee S.G."/>
            <person name="Bronson R.T."/>
            <person name="Moskalev A.A."/>
            <person name="Sunyaev S.R."/>
            <person name="Zhang G."/>
            <person name="Krogh A."/>
            <person name="Wang J."/>
            <person name="Gladyshev V.N."/>
        </authorList>
    </citation>
    <scope>NUCLEOTIDE SEQUENCE [LARGE SCALE GENOMIC DNA]</scope>
</reference>
<gene>
    <name evidence="2" type="ORF">D623_10003741</name>
</gene>
<dbReference type="Proteomes" id="UP000052978">
    <property type="component" value="Unassembled WGS sequence"/>
</dbReference>
<protein>
    <submittedName>
        <fullName evidence="2">GTPase IMAP family member 5</fullName>
    </submittedName>
</protein>
<dbReference type="AlphaFoldDB" id="S7MWB0"/>
<evidence type="ECO:0000313" key="3">
    <source>
        <dbReference type="Proteomes" id="UP000052978"/>
    </source>
</evidence>
<keyword evidence="3" id="KW-1185">Reference proteome</keyword>
<organism evidence="2 3">
    <name type="scientific">Myotis brandtii</name>
    <name type="common">Brandt's bat</name>
    <dbReference type="NCBI Taxonomy" id="109478"/>
    <lineage>
        <taxon>Eukaryota</taxon>
        <taxon>Metazoa</taxon>
        <taxon>Chordata</taxon>
        <taxon>Craniata</taxon>
        <taxon>Vertebrata</taxon>
        <taxon>Euteleostomi</taxon>
        <taxon>Mammalia</taxon>
        <taxon>Eutheria</taxon>
        <taxon>Laurasiatheria</taxon>
        <taxon>Chiroptera</taxon>
        <taxon>Yangochiroptera</taxon>
        <taxon>Vespertilionidae</taxon>
        <taxon>Myotis</taxon>
    </lineage>
</organism>
<feature type="compositionally biased region" description="Polar residues" evidence="1">
    <location>
        <begin position="45"/>
        <end position="54"/>
    </location>
</feature>
<accession>S7MWB0</accession>